<keyword evidence="1" id="KW-0998">Cell outer membrane</keyword>
<dbReference type="GO" id="GO:0015920">
    <property type="term" value="P:lipopolysaccharide transport"/>
    <property type="evidence" value="ECO:0007669"/>
    <property type="project" value="InterPro"/>
</dbReference>
<protein>
    <recommendedName>
        <fullName evidence="1">LPS-assembly protein LptD</fullName>
    </recommendedName>
</protein>
<comment type="function">
    <text evidence="1">Involved in the assembly of lipopolysaccharide (LPS) at the surface of the outer membrane.</text>
</comment>
<dbReference type="AlphaFoldDB" id="A0A1H8B2I7"/>
<dbReference type="PANTHER" id="PTHR30189:SF1">
    <property type="entry name" value="LPS-ASSEMBLY PROTEIN LPTD"/>
    <property type="match status" value="1"/>
</dbReference>
<sequence precursor="true">MRLLCLALIAALLPLAALAQAAAPPVATLVADRVEVETGNQLVAEGRVEVLYDGVRLQATRITYDQPADRLIITGPITLRDGEDTVVLADMAELDADLQNGVLRSARMVLDQQLQLAATQLARVSGRYTELSNTVASSCEVCAENPIPTWEIRARRVVHDQQERQLYFENAQFRVLGLPIAFFPYLRLPDPTLTRTSGLLIPSIRTTSQLGTGVKVPYFFRLGDHADLTLTPYLSTSTTTLEARYRQAFRFGTLQFDAALTRDDLFPDDTRYYVFGRGRFDLPRDFRLELDIEEVSDEAYLIDYGYSDRDRLETGARLFRARRDSLFDASLAGFETLRSSEIPIRDQLPGVYGTVSYERAIRAGGGQLVLGGDLEVLSRRSSLPTDGRDTARLGFAAEYRRSWLAPVGLLADLNIGADTDVYRTFDDPNFPDYNARLVPHAAATLRLPLQRNGAGGVRHLIEPVVQLAWSDTRGDAVPNEDSILVEFDEGNLFALSRFPGQDRVETGVRANLGVRYTRTAPSGWTLGAVVGRVWREDAVNDLGALTTQGPGGGFSPASGLFGTESDWLAAAQLRIGPRFALTARAVFDDDLEMTKNEARLGYNDDRLSLETSYVFLNGDASENRPRDTHELTLETAYRLSRHWTGSFNTRYDFDQDRAQRSGVGLQYRTECITVDLSVSRRFTETQAVSASTQFGFGVSLAGVGNGRADSTYRKTCNG</sequence>
<comment type="subcellular location">
    <subcellularLocation>
        <location evidence="1">Cell outer membrane</location>
    </subcellularLocation>
</comment>
<keyword evidence="4" id="KW-1185">Reference proteome</keyword>
<keyword evidence="1" id="KW-0732">Signal</keyword>
<proteinExistence type="inferred from homology"/>
<name>A0A1H8B2I7_9RHOB</name>
<dbReference type="GO" id="GO:0043165">
    <property type="term" value="P:Gram-negative-bacterium-type cell outer membrane assembly"/>
    <property type="evidence" value="ECO:0007669"/>
    <property type="project" value="UniProtKB-UniRule"/>
</dbReference>
<feature type="chain" id="PRO_5011801086" description="LPS-assembly protein LptD" evidence="1">
    <location>
        <begin position="22"/>
        <end position="718"/>
    </location>
</feature>
<comment type="subunit">
    <text evidence="1">Component of the lipopolysaccharide transport and assembly complex.</text>
</comment>
<feature type="domain" description="LptD C-terminal" evidence="2">
    <location>
        <begin position="270"/>
        <end position="643"/>
    </location>
</feature>
<dbReference type="HAMAP" id="MF_01411">
    <property type="entry name" value="LPS_assembly_LptD"/>
    <property type="match status" value="1"/>
</dbReference>
<dbReference type="InterPro" id="IPR007543">
    <property type="entry name" value="LptD_C"/>
</dbReference>
<keyword evidence="1" id="KW-0472">Membrane</keyword>
<dbReference type="OrthoDB" id="9760225at2"/>
<dbReference type="InterPro" id="IPR020889">
    <property type="entry name" value="LipoPS_assembly_LptD"/>
</dbReference>
<comment type="caution">
    <text evidence="1">Lacks conserved residue(s) required for the propagation of feature annotation.</text>
</comment>
<comment type="similarity">
    <text evidence="1">Belongs to the LptD family.</text>
</comment>
<gene>
    <name evidence="1" type="primary">lptD</name>
    <name evidence="3" type="ORF">SAMN04488011_101384</name>
</gene>
<reference evidence="4" key="1">
    <citation type="submission" date="2016-10" db="EMBL/GenBank/DDBJ databases">
        <authorList>
            <person name="Varghese N."/>
            <person name="Submissions S."/>
        </authorList>
    </citation>
    <scope>NUCLEOTIDE SEQUENCE [LARGE SCALE GENOMIC DNA]</scope>
    <source>
        <strain evidence="4">DSM 26893</strain>
    </source>
</reference>
<evidence type="ECO:0000256" key="1">
    <source>
        <dbReference type="HAMAP-Rule" id="MF_01411"/>
    </source>
</evidence>
<dbReference type="InterPro" id="IPR050218">
    <property type="entry name" value="LptD"/>
</dbReference>
<dbReference type="GO" id="GO:1990351">
    <property type="term" value="C:transporter complex"/>
    <property type="evidence" value="ECO:0007669"/>
    <property type="project" value="TreeGrafter"/>
</dbReference>
<dbReference type="PANTHER" id="PTHR30189">
    <property type="entry name" value="LPS-ASSEMBLY PROTEIN"/>
    <property type="match status" value="1"/>
</dbReference>
<dbReference type="EMBL" id="FOCM01000001">
    <property type="protein sequence ID" value="SEM76304.1"/>
    <property type="molecule type" value="Genomic_DNA"/>
</dbReference>
<evidence type="ECO:0000313" key="3">
    <source>
        <dbReference type="EMBL" id="SEM76304.1"/>
    </source>
</evidence>
<feature type="signal peptide" evidence="1">
    <location>
        <begin position="1"/>
        <end position="21"/>
    </location>
</feature>
<accession>A0A1H8B2I7</accession>
<evidence type="ECO:0000259" key="2">
    <source>
        <dbReference type="Pfam" id="PF04453"/>
    </source>
</evidence>
<organism evidence="3 4">
    <name type="scientific">Palleronia pelagia</name>
    <dbReference type="NCBI Taxonomy" id="387096"/>
    <lineage>
        <taxon>Bacteria</taxon>
        <taxon>Pseudomonadati</taxon>
        <taxon>Pseudomonadota</taxon>
        <taxon>Alphaproteobacteria</taxon>
        <taxon>Rhodobacterales</taxon>
        <taxon>Roseobacteraceae</taxon>
        <taxon>Palleronia</taxon>
    </lineage>
</organism>
<dbReference type="Pfam" id="PF04453">
    <property type="entry name" value="LptD"/>
    <property type="match status" value="1"/>
</dbReference>
<dbReference type="GO" id="GO:0009279">
    <property type="term" value="C:cell outer membrane"/>
    <property type="evidence" value="ECO:0007669"/>
    <property type="project" value="UniProtKB-SubCell"/>
</dbReference>
<evidence type="ECO:0000313" key="4">
    <source>
        <dbReference type="Proteomes" id="UP000199372"/>
    </source>
</evidence>
<dbReference type="Proteomes" id="UP000199372">
    <property type="component" value="Unassembled WGS sequence"/>
</dbReference>
<dbReference type="RefSeq" id="WP_091843675.1">
    <property type="nucleotide sequence ID" value="NZ_FOCM01000001.1"/>
</dbReference>